<gene>
    <name evidence="1" type="ORF">WMG39_13145</name>
</gene>
<dbReference type="Proteomes" id="UP001384579">
    <property type="component" value="Unassembled WGS sequence"/>
</dbReference>
<sequence length="369" mass="41904">MLIEESQLQNQLIEVDVHNSLLRFLRSHSEPHWPHHLTMARLVARALRLGRSALIQTGLPAGAHQQRYRVSYLMPILMWPEPVILVAPPRAIEHLKAVEIPRLQEWLETDRPLAKPSKRIATKDQNTDFSGLMLVDPQSWLASHLGSDAQPQIQIPTIIDGVDDLEVWTRQQLTVCLHPGDWNDLMLAVPSQADAILQRRVLLTRACFQHPAKPDECYLLETAEQNILEGLFEKINQSSIESSSRIPAAWSKFWHRWESNGKLRWAQINREAGSFSLYCAPVQVAEVLGKIWQDRPVVLIGGALDLEPKAPIFREMVGLPELTTVKFSPDRQSELIQLYIPDGLPLPNTPEFQGVLIQEIRTLLCMSLS</sequence>
<reference evidence="1 2" key="1">
    <citation type="journal article" date="2020" name="Harmful Algae">
        <title>Molecular and morphological characterization of a novel dihydroanatoxin-a producing Microcoleus species (cyanobacteria) from the Russian River, California, USA.</title>
        <authorList>
            <person name="Conklin K.Y."/>
            <person name="Stancheva R."/>
            <person name="Otten T.G."/>
            <person name="Fadness R."/>
            <person name="Boyer G.L."/>
            <person name="Read B."/>
            <person name="Zhang X."/>
            <person name="Sheath R.G."/>
        </authorList>
    </citation>
    <scope>NUCLEOTIDE SEQUENCE [LARGE SCALE GENOMIC DNA]</scope>
    <source>
        <strain evidence="1 2">PTRS2</strain>
    </source>
</reference>
<keyword evidence="1" id="KW-0347">Helicase</keyword>
<protein>
    <submittedName>
        <fullName evidence="1">ATP-dependent DNA helicase</fullName>
    </submittedName>
</protein>
<dbReference type="RefSeq" id="WP_340541496.1">
    <property type="nucleotide sequence ID" value="NZ_JBBLXS010000149.1"/>
</dbReference>
<dbReference type="EMBL" id="JBBLXS010000149">
    <property type="protein sequence ID" value="MEK0185783.1"/>
    <property type="molecule type" value="Genomic_DNA"/>
</dbReference>
<evidence type="ECO:0000313" key="1">
    <source>
        <dbReference type="EMBL" id="MEK0185783.1"/>
    </source>
</evidence>
<name>A0ABU8YNP0_9CYAN</name>
<keyword evidence="1" id="KW-0067">ATP-binding</keyword>
<comment type="caution">
    <text evidence="1">The sequence shown here is derived from an EMBL/GenBank/DDBJ whole genome shotgun (WGS) entry which is preliminary data.</text>
</comment>
<feature type="non-terminal residue" evidence="1">
    <location>
        <position position="369"/>
    </location>
</feature>
<keyword evidence="1" id="KW-0378">Hydrolase</keyword>
<keyword evidence="2" id="KW-1185">Reference proteome</keyword>
<accession>A0ABU8YNP0</accession>
<organism evidence="1 2">
    <name type="scientific">Microcoleus anatoxicus PTRS2</name>
    <dbReference type="NCBI Taxonomy" id="2705321"/>
    <lineage>
        <taxon>Bacteria</taxon>
        <taxon>Bacillati</taxon>
        <taxon>Cyanobacteriota</taxon>
        <taxon>Cyanophyceae</taxon>
        <taxon>Oscillatoriophycideae</taxon>
        <taxon>Oscillatoriales</taxon>
        <taxon>Microcoleaceae</taxon>
        <taxon>Microcoleus</taxon>
        <taxon>Microcoleus anatoxicus</taxon>
    </lineage>
</organism>
<keyword evidence="1" id="KW-0547">Nucleotide-binding</keyword>
<dbReference type="GO" id="GO:0004386">
    <property type="term" value="F:helicase activity"/>
    <property type="evidence" value="ECO:0007669"/>
    <property type="project" value="UniProtKB-KW"/>
</dbReference>
<proteinExistence type="predicted"/>
<evidence type="ECO:0000313" key="2">
    <source>
        <dbReference type="Proteomes" id="UP001384579"/>
    </source>
</evidence>